<dbReference type="EMBL" id="BAEE01000048">
    <property type="protein sequence ID" value="GAB09905.1"/>
    <property type="molecule type" value="Genomic_DNA"/>
</dbReference>
<accession>G7H230</accession>
<sequence length="191" mass="17746">MSELDDLLKSIPVGDIASKLGVDESTAGAAVAQAVPTLLAGLQAHAETDGPAPEDLTKAADDGDGDGVVKGLFGDKTDDVAKAAAGQAPAGVNSDLIKKVMPMLAPLVIAFVTQKLMSGQGGGQQQQAGGAGGALGQILGGALGGGGGAGGAGGLGSILGSVLGGGGGQQQAGGAGGALGSILGGILGGKK</sequence>
<gene>
    <name evidence="1" type="ORF">GOARA_048_01070</name>
</gene>
<dbReference type="Pfam" id="PF06078">
    <property type="entry name" value="DUF937"/>
    <property type="match status" value="2"/>
</dbReference>
<evidence type="ECO:0008006" key="3">
    <source>
        <dbReference type="Google" id="ProtNLM"/>
    </source>
</evidence>
<evidence type="ECO:0000313" key="1">
    <source>
        <dbReference type="EMBL" id="GAB09905.1"/>
    </source>
</evidence>
<protein>
    <recommendedName>
        <fullName evidence="3">DUF937 domain-containing protein</fullName>
    </recommendedName>
</protein>
<dbReference type="OrthoDB" id="3577641at2"/>
<proteinExistence type="predicted"/>
<evidence type="ECO:0000313" key="2">
    <source>
        <dbReference type="Proteomes" id="UP000035088"/>
    </source>
</evidence>
<name>G7H230_9ACTN</name>
<dbReference type="InterPro" id="IPR009282">
    <property type="entry name" value="DUF937"/>
</dbReference>
<reference evidence="1 2" key="1">
    <citation type="submission" date="2011-11" db="EMBL/GenBank/DDBJ databases">
        <title>Whole genome shotgun sequence of Gordonia araii NBRC 100433.</title>
        <authorList>
            <person name="Yoshida Y."/>
            <person name="Hosoyama A."/>
            <person name="Tsuchikane K."/>
            <person name="Katsumata H."/>
            <person name="Yamazaki S."/>
            <person name="Fujita N."/>
        </authorList>
    </citation>
    <scope>NUCLEOTIDE SEQUENCE [LARGE SCALE GENOMIC DNA]</scope>
    <source>
        <strain evidence="1 2">NBRC 100433</strain>
    </source>
</reference>
<dbReference type="AlphaFoldDB" id="G7H230"/>
<comment type="caution">
    <text evidence="1">The sequence shown here is derived from an EMBL/GenBank/DDBJ whole genome shotgun (WGS) entry which is preliminary data.</text>
</comment>
<dbReference type="RefSeq" id="WP_007321980.1">
    <property type="nucleotide sequence ID" value="NZ_BAEE01000048.1"/>
</dbReference>
<organism evidence="1 2">
    <name type="scientific">Gordonia araii NBRC 100433</name>
    <dbReference type="NCBI Taxonomy" id="1073574"/>
    <lineage>
        <taxon>Bacteria</taxon>
        <taxon>Bacillati</taxon>
        <taxon>Actinomycetota</taxon>
        <taxon>Actinomycetes</taxon>
        <taxon>Mycobacteriales</taxon>
        <taxon>Gordoniaceae</taxon>
        <taxon>Gordonia</taxon>
    </lineage>
</organism>
<keyword evidence="2" id="KW-1185">Reference proteome</keyword>
<dbReference type="Proteomes" id="UP000035088">
    <property type="component" value="Unassembled WGS sequence"/>
</dbReference>
<dbReference type="STRING" id="1073574.GOARA_048_01070"/>